<dbReference type="AlphaFoldDB" id="A0A7E6ER21"/>
<accession>A0A7E6ER21</accession>
<dbReference type="Proteomes" id="UP000515154">
    <property type="component" value="Linkage group LG4"/>
</dbReference>
<dbReference type="KEGG" id="osn:118762895"/>
<organism evidence="1 2">
    <name type="scientific">Octopus sinensis</name>
    <name type="common">East Asian common octopus</name>
    <dbReference type="NCBI Taxonomy" id="2607531"/>
    <lineage>
        <taxon>Eukaryota</taxon>
        <taxon>Metazoa</taxon>
        <taxon>Spiralia</taxon>
        <taxon>Lophotrochozoa</taxon>
        <taxon>Mollusca</taxon>
        <taxon>Cephalopoda</taxon>
        <taxon>Coleoidea</taxon>
        <taxon>Octopodiformes</taxon>
        <taxon>Octopoda</taxon>
        <taxon>Incirrata</taxon>
        <taxon>Octopodidae</taxon>
        <taxon>Octopus</taxon>
    </lineage>
</organism>
<dbReference type="RefSeq" id="XP_036357784.1">
    <property type="nucleotide sequence ID" value="XM_036501891.1"/>
</dbReference>
<keyword evidence="1" id="KW-1185">Reference proteome</keyword>
<evidence type="ECO:0000313" key="2">
    <source>
        <dbReference type="RefSeq" id="XP_036357784.1"/>
    </source>
</evidence>
<gene>
    <name evidence="2" type="primary">LOC118762895</name>
</gene>
<proteinExistence type="predicted"/>
<name>A0A7E6ER21_9MOLL</name>
<protein>
    <submittedName>
        <fullName evidence="2">Tigger transposable element-derived protein 1-like</fullName>
    </submittedName>
</protein>
<reference evidence="2" key="1">
    <citation type="submission" date="2025-08" db="UniProtKB">
        <authorList>
            <consortium name="RefSeq"/>
        </authorList>
    </citation>
    <scope>IDENTIFICATION</scope>
</reference>
<sequence>MALIGVWKKLCPQFMNDFKGFDNVAINKTLVTMSKELGMDLEEEDFTDLFENDKKPLMNEDLIELHEQQNKEEEVEPEPHHFTIKKMQQAFACIKNGLSMFENMDPNAQYFSKIMGTCHKALAPYIVILEKKKKTVQGTLNWSFKCIKQQEQPESAVDVDDSQPSTSAM</sequence>
<evidence type="ECO:0000313" key="1">
    <source>
        <dbReference type="Proteomes" id="UP000515154"/>
    </source>
</evidence>